<gene>
    <name evidence="1" type="ORF">Rhe02_44550</name>
</gene>
<comment type="caution">
    <text evidence="1">The sequence shown here is derived from an EMBL/GenBank/DDBJ whole genome shotgun (WGS) entry which is preliminary data.</text>
</comment>
<dbReference type="EMBL" id="BONY01000026">
    <property type="protein sequence ID" value="GIH06388.1"/>
    <property type="molecule type" value="Genomic_DNA"/>
</dbReference>
<keyword evidence="2" id="KW-1185">Reference proteome</keyword>
<dbReference type="AlphaFoldDB" id="A0A8J3VHX7"/>
<name>A0A8J3VHX7_9ACTN</name>
<evidence type="ECO:0000313" key="1">
    <source>
        <dbReference type="EMBL" id="GIH06388.1"/>
    </source>
</evidence>
<proteinExistence type="predicted"/>
<reference evidence="1" key="1">
    <citation type="submission" date="2021-01" db="EMBL/GenBank/DDBJ databases">
        <title>Whole genome shotgun sequence of Rhizocola hellebori NBRC 109834.</title>
        <authorList>
            <person name="Komaki H."/>
            <person name="Tamura T."/>
        </authorList>
    </citation>
    <scope>NUCLEOTIDE SEQUENCE</scope>
    <source>
        <strain evidence="1">NBRC 109834</strain>
    </source>
</reference>
<sequence length="209" mass="23803">MLSVADIAVMFNVEPKTVSMWRLRYPEFPEPDVIVGGMAGWDPDRAEELRVWESRRPGQGRRAMLAEHVQETLRRTFVFRFMRPDDFSWAPIDFPGIEYEDGLLADGMQTKAAEHLIGALRDQGCEIVFKDPATDVTQAVQRVLWDRWTAEEVGEHEFIGRLFDDHGRIYHGCTAFDAASYTLQRLAALGGEIRPGRGLSPQMPGRKPR</sequence>
<evidence type="ECO:0000313" key="2">
    <source>
        <dbReference type="Proteomes" id="UP000612899"/>
    </source>
</evidence>
<protein>
    <submittedName>
        <fullName evidence="1">Uncharacterized protein</fullName>
    </submittedName>
</protein>
<dbReference type="RefSeq" id="WP_203910196.1">
    <property type="nucleotide sequence ID" value="NZ_BONY01000026.1"/>
</dbReference>
<organism evidence="1 2">
    <name type="scientific">Rhizocola hellebori</name>
    <dbReference type="NCBI Taxonomy" id="1392758"/>
    <lineage>
        <taxon>Bacteria</taxon>
        <taxon>Bacillati</taxon>
        <taxon>Actinomycetota</taxon>
        <taxon>Actinomycetes</taxon>
        <taxon>Micromonosporales</taxon>
        <taxon>Micromonosporaceae</taxon>
        <taxon>Rhizocola</taxon>
    </lineage>
</organism>
<accession>A0A8J3VHX7</accession>
<dbReference type="Proteomes" id="UP000612899">
    <property type="component" value="Unassembled WGS sequence"/>
</dbReference>